<dbReference type="EMBL" id="CP003274">
    <property type="protein sequence ID" value="AFL78202.1"/>
    <property type="molecule type" value="Genomic_DNA"/>
</dbReference>
<reference evidence="3" key="1">
    <citation type="journal article" date="2013" name="Stand. Genomic Sci.">
        <title>Complete genome sequence of the bile-resistant pigment-producing anaerobe Alistipes finegoldii type strain (AHN2437(T)).</title>
        <authorList>
            <person name="Mavromatis K."/>
            <person name="Stackebrandt E."/>
            <person name="Munk C."/>
            <person name="Lapidus A."/>
            <person name="Nolan M."/>
            <person name="Lucas S."/>
            <person name="Hammon N."/>
            <person name="Deshpande S."/>
            <person name="Cheng J.F."/>
            <person name="Tapia R."/>
            <person name="Goodwin L.A."/>
            <person name="Pitluck S."/>
            <person name="Liolios K."/>
            <person name="Pagani I."/>
            <person name="Ivanova N."/>
            <person name="Mikhailova N."/>
            <person name="Huntemann M."/>
            <person name="Pati A."/>
            <person name="Chen A."/>
            <person name="Palaniappan K."/>
            <person name="Land M."/>
            <person name="Hauser L."/>
            <person name="Rohde M."/>
            <person name="Gronow S."/>
            <person name="Goker M."/>
            <person name="Detter J.C."/>
            <person name="Bristow J."/>
            <person name="Eisen J.A."/>
            <person name="Markowitz V."/>
            <person name="Hugenholtz P."/>
            <person name="Kyrpides N.C."/>
            <person name="Klenk H.P."/>
            <person name="Woyke T."/>
        </authorList>
    </citation>
    <scope>NUCLEOTIDE SEQUENCE</scope>
    <source>
        <strain evidence="3">DSM 17242 / JCM 16770 / AHN 2437 / CCUG 46020 / CIP 107999</strain>
    </source>
</reference>
<evidence type="ECO:0000313" key="2">
    <source>
        <dbReference type="EMBL" id="AFL78202.1"/>
    </source>
</evidence>
<evidence type="ECO:0000256" key="1">
    <source>
        <dbReference type="SAM" id="Phobius"/>
    </source>
</evidence>
<evidence type="ECO:0000313" key="3">
    <source>
        <dbReference type="Proteomes" id="UP000006052"/>
    </source>
</evidence>
<dbReference type="Proteomes" id="UP000006052">
    <property type="component" value="Chromosome"/>
</dbReference>
<dbReference type="KEGG" id="afd:Alfi_1882"/>
<feature type="transmembrane region" description="Helical" evidence="1">
    <location>
        <begin position="20"/>
        <end position="45"/>
    </location>
</feature>
<dbReference type="STRING" id="679935.Alfi_1882"/>
<dbReference type="PATRIC" id="fig|679935.3.peg.1829"/>
<keyword evidence="1" id="KW-0812">Transmembrane</keyword>
<organism evidence="2 3">
    <name type="scientific">Alistipes finegoldii (strain DSM 17242 / JCM 16770 / CCUG 46020 / CIP 107999 / KCTC 15236 / AHN 2437)</name>
    <dbReference type="NCBI Taxonomy" id="679935"/>
    <lineage>
        <taxon>Bacteria</taxon>
        <taxon>Pseudomonadati</taxon>
        <taxon>Bacteroidota</taxon>
        <taxon>Bacteroidia</taxon>
        <taxon>Bacteroidales</taxon>
        <taxon>Rikenellaceae</taxon>
        <taxon>Alistipes</taxon>
    </lineage>
</organism>
<keyword evidence="1" id="KW-1133">Transmembrane helix</keyword>
<keyword evidence="1" id="KW-0472">Membrane</keyword>
<name>I3YMI4_ALIFI</name>
<gene>
    <name evidence="2" type="ordered locus">Alfi_1882</name>
</gene>
<proteinExistence type="predicted"/>
<protein>
    <submittedName>
        <fullName evidence="2">Uncharacterized protein</fullName>
    </submittedName>
</protein>
<dbReference type="HOGENOM" id="CLU_2857720_0_0_10"/>
<sequence length="64" mass="7759">MNMKMNMEPIWSILKMIGYFLMELLVWIGTVLLHVTTFLLLFFVLRKVKNKPKIKKYYYEKTGI</sequence>
<accession>I3YMI4</accession>
<dbReference type="AlphaFoldDB" id="I3YMI4"/>